<dbReference type="Pfam" id="PF12796">
    <property type="entry name" value="Ank_2"/>
    <property type="match status" value="1"/>
</dbReference>
<organism evidence="4">
    <name type="scientific">Notodromas monacha</name>
    <dbReference type="NCBI Taxonomy" id="399045"/>
    <lineage>
        <taxon>Eukaryota</taxon>
        <taxon>Metazoa</taxon>
        <taxon>Ecdysozoa</taxon>
        <taxon>Arthropoda</taxon>
        <taxon>Crustacea</taxon>
        <taxon>Oligostraca</taxon>
        <taxon>Ostracoda</taxon>
        <taxon>Podocopa</taxon>
        <taxon>Podocopida</taxon>
        <taxon>Cypridocopina</taxon>
        <taxon>Cypridoidea</taxon>
        <taxon>Cyprididae</taxon>
        <taxon>Notodromas</taxon>
    </lineage>
</organism>
<keyword evidence="1" id="KW-0677">Repeat</keyword>
<gene>
    <name evidence="4" type="ORF">NMOB1V02_LOCUS13432</name>
</gene>
<proteinExistence type="predicted"/>
<dbReference type="Proteomes" id="UP000678499">
    <property type="component" value="Unassembled WGS sequence"/>
</dbReference>
<protein>
    <submittedName>
        <fullName evidence="4">Uncharacterized protein</fullName>
    </submittedName>
</protein>
<dbReference type="PANTHER" id="PTHR24171">
    <property type="entry name" value="ANKYRIN REPEAT DOMAIN-CONTAINING PROTEIN 39-RELATED"/>
    <property type="match status" value="1"/>
</dbReference>
<evidence type="ECO:0000256" key="2">
    <source>
        <dbReference type="ARBA" id="ARBA00023043"/>
    </source>
</evidence>
<dbReference type="EMBL" id="CAJPEX010024466">
    <property type="protein sequence ID" value="CAG0925982.1"/>
    <property type="molecule type" value="Genomic_DNA"/>
</dbReference>
<name>A0A7R9C3V5_9CRUS</name>
<sequence>MAQALDRYVLSFCGLRKRVFNRLTNSKPCKTNHLIMYYLCMTLLDMEAKESIIRHLLLAGADPNALTPRRQTPLHLAAANGGAELAEVLLSSQASPAAVDDEQNTPLHTAMKNSRFSVVKVLILDDRTDVHVSKRLIVGFPRTEGRCIMFETNALLENWIRIS</sequence>
<dbReference type="SMART" id="SM00248">
    <property type="entry name" value="ANK"/>
    <property type="match status" value="3"/>
</dbReference>
<dbReference type="PROSITE" id="PS50088">
    <property type="entry name" value="ANK_REPEAT"/>
    <property type="match status" value="1"/>
</dbReference>
<evidence type="ECO:0000313" key="5">
    <source>
        <dbReference type="Proteomes" id="UP000678499"/>
    </source>
</evidence>
<feature type="repeat" description="ANK" evidence="3">
    <location>
        <begin position="69"/>
        <end position="101"/>
    </location>
</feature>
<dbReference type="OrthoDB" id="2306477at2759"/>
<dbReference type="AlphaFoldDB" id="A0A7R9C3V5"/>
<dbReference type="EMBL" id="OA906503">
    <property type="protein sequence ID" value="CAD7285830.1"/>
    <property type="molecule type" value="Genomic_DNA"/>
</dbReference>
<dbReference type="InterPro" id="IPR036770">
    <property type="entry name" value="Ankyrin_rpt-contain_sf"/>
</dbReference>
<keyword evidence="5" id="KW-1185">Reference proteome</keyword>
<keyword evidence="2 3" id="KW-0040">ANK repeat</keyword>
<dbReference type="PROSITE" id="PS50297">
    <property type="entry name" value="ANK_REP_REGION"/>
    <property type="match status" value="1"/>
</dbReference>
<evidence type="ECO:0000256" key="3">
    <source>
        <dbReference type="PROSITE-ProRule" id="PRU00023"/>
    </source>
</evidence>
<accession>A0A7R9C3V5</accession>
<evidence type="ECO:0000313" key="4">
    <source>
        <dbReference type="EMBL" id="CAD7285830.1"/>
    </source>
</evidence>
<dbReference type="InterPro" id="IPR002110">
    <property type="entry name" value="Ankyrin_rpt"/>
</dbReference>
<dbReference type="Gene3D" id="1.25.40.20">
    <property type="entry name" value="Ankyrin repeat-containing domain"/>
    <property type="match status" value="1"/>
</dbReference>
<dbReference type="SUPFAM" id="SSF48403">
    <property type="entry name" value="Ankyrin repeat"/>
    <property type="match status" value="1"/>
</dbReference>
<reference evidence="4" key="1">
    <citation type="submission" date="2020-11" db="EMBL/GenBank/DDBJ databases">
        <authorList>
            <person name="Tran Van P."/>
        </authorList>
    </citation>
    <scope>NUCLEOTIDE SEQUENCE</scope>
</reference>
<evidence type="ECO:0000256" key="1">
    <source>
        <dbReference type="ARBA" id="ARBA00022737"/>
    </source>
</evidence>